<name>A0A2R6ADC3_9ARCH</name>
<dbReference type="CDD" id="cd00761">
    <property type="entry name" value="Glyco_tranf_GTA_type"/>
    <property type="match status" value="1"/>
</dbReference>
<dbReference type="EMBL" id="NEXD01000081">
    <property type="protein sequence ID" value="PSN84313.1"/>
    <property type="molecule type" value="Genomic_DNA"/>
</dbReference>
<dbReference type="Proteomes" id="UP000240569">
    <property type="component" value="Unassembled WGS sequence"/>
</dbReference>
<feature type="domain" description="Glycosyltransferase 2-like" evidence="1">
    <location>
        <begin position="6"/>
        <end position="122"/>
    </location>
</feature>
<reference evidence="2 3" key="1">
    <citation type="submission" date="2017-04" db="EMBL/GenBank/DDBJ databases">
        <title>Novel microbial lineages endemic to geothermal iron-oxide mats fill important gaps in the evolutionary history of Archaea.</title>
        <authorList>
            <person name="Jay Z.J."/>
            <person name="Beam J.P."/>
            <person name="Dlakic M."/>
            <person name="Rusch D.B."/>
            <person name="Kozubal M.A."/>
            <person name="Inskeep W.P."/>
        </authorList>
    </citation>
    <scope>NUCLEOTIDE SEQUENCE [LARGE SCALE GENOMIC DNA]</scope>
    <source>
        <strain evidence="2">BE_D</strain>
    </source>
</reference>
<evidence type="ECO:0000313" key="3">
    <source>
        <dbReference type="Proteomes" id="UP000240569"/>
    </source>
</evidence>
<proteinExistence type="predicted"/>
<organism evidence="2 3">
    <name type="scientific">Candidatus Marsarchaeota G1 archaeon BE_D</name>
    <dbReference type="NCBI Taxonomy" id="1978156"/>
    <lineage>
        <taxon>Archaea</taxon>
        <taxon>Candidatus Marsarchaeota</taxon>
        <taxon>Candidatus Marsarchaeota group 1</taxon>
    </lineage>
</organism>
<dbReference type="Gene3D" id="3.90.550.10">
    <property type="entry name" value="Spore Coat Polysaccharide Biosynthesis Protein SpsA, Chain A"/>
    <property type="match status" value="1"/>
</dbReference>
<evidence type="ECO:0000259" key="1">
    <source>
        <dbReference type="Pfam" id="PF00535"/>
    </source>
</evidence>
<dbReference type="Pfam" id="PF00535">
    <property type="entry name" value="Glycos_transf_2"/>
    <property type="match status" value="1"/>
</dbReference>
<dbReference type="SUPFAM" id="SSF53448">
    <property type="entry name" value="Nucleotide-diphospho-sugar transferases"/>
    <property type="match status" value="1"/>
</dbReference>
<comment type="caution">
    <text evidence="2">The sequence shown here is derived from an EMBL/GenBank/DDBJ whole genome shotgun (WGS) entry which is preliminary data.</text>
</comment>
<dbReference type="InterPro" id="IPR029044">
    <property type="entry name" value="Nucleotide-diphossugar_trans"/>
</dbReference>
<accession>A0A2R6ADC3</accession>
<dbReference type="InterPro" id="IPR001173">
    <property type="entry name" value="Glyco_trans_2-like"/>
</dbReference>
<dbReference type="AlphaFoldDB" id="A0A2R6ADC3"/>
<evidence type="ECO:0000313" key="2">
    <source>
        <dbReference type="EMBL" id="PSN84313.1"/>
    </source>
</evidence>
<sequence>MCMDVSVTVPTLFKREKSLRALLNSLTSQTYKDFKVIIITPNLTRNSKERLFALLEESKLDFSICIQNGSGFVNAINTALDVCREINISTDDDAILDKHVIEKYVLALMDNKIGLATGFVNYLPPFFNRTLFLYLSSYFLDSKPLTQNLYGYTTFFNRAGIITLKPTVIFQTLKRFRTLTPIGVNMAWRKEAVKGFRIPEFLKKGILNESYLALVCTERGLEVLSLKEINVLHPKSKDSLSRSKTWIDDFTKIFEYYLSPAIVNRIVPIDIDQLSTYYKQITKISLFNYPMIAKLALQTALEITINNYDDKKIDKLFKNTYELIKLMNPSFFNN</sequence>
<gene>
    <name evidence="2" type="ORF">B9Q02_09615</name>
</gene>
<protein>
    <recommendedName>
        <fullName evidence="1">Glycosyltransferase 2-like domain-containing protein</fullName>
    </recommendedName>
</protein>